<comment type="catalytic activity">
    <reaction evidence="1 6">
        <text>a uridine in RNA = a pseudouridine in RNA</text>
        <dbReference type="Rhea" id="RHEA:48348"/>
        <dbReference type="Rhea" id="RHEA-COMP:12068"/>
        <dbReference type="Rhea" id="RHEA-COMP:12069"/>
        <dbReference type="ChEBI" id="CHEBI:65314"/>
        <dbReference type="ChEBI" id="CHEBI:65315"/>
    </reaction>
</comment>
<dbReference type="GO" id="GO:0120159">
    <property type="term" value="F:rRNA pseudouridine synthase activity"/>
    <property type="evidence" value="ECO:0007669"/>
    <property type="project" value="UniProtKB-ARBA"/>
</dbReference>
<dbReference type="EMBL" id="FO681348">
    <property type="protein sequence ID" value="CCV65841.1"/>
    <property type="molecule type" value="Genomic_DNA"/>
</dbReference>
<dbReference type="Proteomes" id="UP000032737">
    <property type="component" value="Chromosome"/>
</dbReference>
<dbReference type="EC" id="5.4.99.-" evidence="6"/>
<dbReference type="Pfam" id="PF00849">
    <property type="entry name" value="PseudoU_synth_2"/>
    <property type="match status" value="1"/>
</dbReference>
<dbReference type="PANTHER" id="PTHR21600">
    <property type="entry name" value="MITOCHONDRIAL RNA PSEUDOURIDINE SYNTHASE"/>
    <property type="match status" value="1"/>
</dbReference>
<dbReference type="PROSITE" id="PS01129">
    <property type="entry name" value="PSI_RLU"/>
    <property type="match status" value="1"/>
</dbReference>
<evidence type="ECO:0000256" key="2">
    <source>
        <dbReference type="ARBA" id="ARBA00010876"/>
    </source>
</evidence>
<evidence type="ECO:0000259" key="7">
    <source>
        <dbReference type="SMART" id="SM00363"/>
    </source>
</evidence>
<evidence type="ECO:0000256" key="3">
    <source>
        <dbReference type="ARBA" id="ARBA00023235"/>
    </source>
</evidence>
<dbReference type="CDD" id="cd00165">
    <property type="entry name" value="S4"/>
    <property type="match status" value="1"/>
</dbReference>
<dbReference type="InterPro" id="IPR050188">
    <property type="entry name" value="RluA_PseudoU_synthase"/>
</dbReference>
<dbReference type="Gene3D" id="3.10.290.10">
    <property type="entry name" value="RNA-binding S4 domain"/>
    <property type="match status" value="1"/>
</dbReference>
<proteinExistence type="inferred from homology"/>
<dbReference type="NCBIfam" id="TIGR00005">
    <property type="entry name" value="rluA_subfam"/>
    <property type="match status" value="1"/>
</dbReference>
<dbReference type="CDD" id="cd02869">
    <property type="entry name" value="PseudoU_synth_RluA_like"/>
    <property type="match status" value="1"/>
</dbReference>
<dbReference type="InterPro" id="IPR036986">
    <property type="entry name" value="S4_RNA-bd_sf"/>
</dbReference>
<feature type="active site" evidence="4">
    <location>
        <position position="127"/>
    </location>
</feature>
<keyword evidence="5" id="KW-0694">RNA-binding</keyword>
<accession>U4KNJ6</accession>
<dbReference type="SUPFAM" id="SSF55174">
    <property type="entry name" value="Alpha-L RNA-binding motif"/>
    <property type="match status" value="1"/>
</dbReference>
<name>U4KNJ6_9MOLU</name>
<dbReference type="GO" id="GO:0003723">
    <property type="term" value="F:RNA binding"/>
    <property type="evidence" value="ECO:0007669"/>
    <property type="project" value="UniProtKB-KW"/>
</dbReference>
<evidence type="ECO:0000256" key="5">
    <source>
        <dbReference type="PROSITE-ProRule" id="PRU00182"/>
    </source>
</evidence>
<evidence type="ECO:0000256" key="1">
    <source>
        <dbReference type="ARBA" id="ARBA00000073"/>
    </source>
</evidence>
<dbReference type="InterPro" id="IPR006224">
    <property type="entry name" value="PsdUridine_synth_RluA-like_CS"/>
</dbReference>
<dbReference type="PANTHER" id="PTHR21600:SF44">
    <property type="entry name" value="RIBOSOMAL LARGE SUBUNIT PSEUDOURIDINE SYNTHASE D"/>
    <property type="match status" value="1"/>
</dbReference>
<dbReference type="InterPro" id="IPR006145">
    <property type="entry name" value="PsdUridine_synth_RsuA/RluA"/>
</dbReference>
<dbReference type="InterPro" id="IPR006225">
    <property type="entry name" value="PsdUridine_synth_RluC/D"/>
</dbReference>
<dbReference type="STRING" id="61635.BN85308200"/>
<comment type="similarity">
    <text evidence="2 6">Belongs to the pseudouridine synthase RluA family.</text>
</comment>
<reference evidence="8 9" key="1">
    <citation type="journal article" date="2013" name="J. Mol. Microbiol. Biotechnol.">
        <title>Analysis of the Complete Genomes of Acholeplasma brassicae , A. palmae and A. laidlawii and Their Comparison to the Obligate Parasites from ' Candidatus Phytoplasma'.</title>
        <authorList>
            <person name="Kube M."/>
            <person name="Siewert C."/>
            <person name="Migdoll A.M."/>
            <person name="Duduk B."/>
            <person name="Holz S."/>
            <person name="Rabus R."/>
            <person name="Seemuller E."/>
            <person name="Mitrovic J."/>
            <person name="Muller I."/>
            <person name="Buttner C."/>
            <person name="Reinhardt R."/>
        </authorList>
    </citation>
    <scope>NUCLEOTIDE SEQUENCE [LARGE SCALE GENOMIC DNA]</scope>
    <source>
        <strain evidence="9">0502</strain>
    </source>
</reference>
<feature type="domain" description="RNA-binding S4" evidence="7">
    <location>
        <begin position="3"/>
        <end position="62"/>
    </location>
</feature>
<sequence length="292" mass="33367">MNQRLDVVLTNNLEQMSRSQIKKIFDKGNVLLDNQPIKASYQSKFDDEITIFIEDEVKYDLEPIDLGIEVIYEDDDVAVINKPQGLVVHPSVSFKEKTLINGIKFLFNDQLSTLNGDLRPGIVHRIDKDTSGLLMIAKNDFAHEELVKQLQVHSIKRVYEAICYGEFKETSGTISAPIGRDEINRLKMAVTDTGKTAVTHFSILERFNGFTFVQCELETGRTHQIRVHMSYINHPLVGDVTYGPKKAIGQTGQYLHAKEIGFNHPRTGEFMSFTKERPENFNTYLEKLRDEN</sequence>
<evidence type="ECO:0000313" key="9">
    <source>
        <dbReference type="Proteomes" id="UP000032737"/>
    </source>
</evidence>
<comment type="function">
    <text evidence="6">Responsible for synthesis of pseudouridine from uracil.</text>
</comment>
<gene>
    <name evidence="8" type="primary">rluA</name>
    <name evidence="8" type="ORF">BN85308200</name>
</gene>
<protein>
    <recommendedName>
        <fullName evidence="6">Pseudouridine synthase</fullName>
        <ecNumber evidence="6">5.4.99.-</ecNumber>
    </recommendedName>
</protein>
<organism evidence="8 9">
    <name type="scientific">Acholeplasma brassicae</name>
    <dbReference type="NCBI Taxonomy" id="61635"/>
    <lineage>
        <taxon>Bacteria</taxon>
        <taxon>Bacillati</taxon>
        <taxon>Mycoplasmatota</taxon>
        <taxon>Mollicutes</taxon>
        <taxon>Acholeplasmatales</taxon>
        <taxon>Acholeplasmataceae</taxon>
        <taxon>Acholeplasma</taxon>
    </lineage>
</organism>
<evidence type="ECO:0000256" key="4">
    <source>
        <dbReference type="PIRSR" id="PIRSR606225-1"/>
    </source>
</evidence>
<dbReference type="HOGENOM" id="CLU_016902_4_4_14"/>
<dbReference type="SMART" id="SM00363">
    <property type="entry name" value="S4"/>
    <property type="match status" value="1"/>
</dbReference>
<dbReference type="PROSITE" id="PS50889">
    <property type="entry name" value="S4"/>
    <property type="match status" value="1"/>
</dbReference>
<dbReference type="InterPro" id="IPR020103">
    <property type="entry name" value="PsdUridine_synth_cat_dom_sf"/>
</dbReference>
<keyword evidence="9" id="KW-1185">Reference proteome</keyword>
<dbReference type="Gene3D" id="3.30.2350.10">
    <property type="entry name" value="Pseudouridine synthase"/>
    <property type="match status" value="1"/>
</dbReference>
<dbReference type="KEGG" id="abra:BN85308200"/>
<dbReference type="SUPFAM" id="SSF55120">
    <property type="entry name" value="Pseudouridine synthase"/>
    <property type="match status" value="1"/>
</dbReference>
<evidence type="ECO:0000256" key="6">
    <source>
        <dbReference type="RuleBase" id="RU362028"/>
    </source>
</evidence>
<dbReference type="InterPro" id="IPR002942">
    <property type="entry name" value="S4_RNA-bd"/>
</dbReference>
<dbReference type="AlphaFoldDB" id="U4KNJ6"/>
<dbReference type="Pfam" id="PF01479">
    <property type="entry name" value="S4"/>
    <property type="match status" value="1"/>
</dbReference>
<dbReference type="GO" id="GO:0000455">
    <property type="term" value="P:enzyme-directed rRNA pseudouridine synthesis"/>
    <property type="evidence" value="ECO:0007669"/>
    <property type="project" value="TreeGrafter"/>
</dbReference>
<keyword evidence="3 6" id="KW-0413">Isomerase</keyword>
<evidence type="ECO:0000313" key="8">
    <source>
        <dbReference type="EMBL" id="CCV65841.1"/>
    </source>
</evidence>